<keyword evidence="2" id="KW-0548">Nucleotidyltransferase</keyword>
<accession>A0A5B6UW58</accession>
<dbReference type="GO" id="GO:0003964">
    <property type="term" value="F:RNA-directed DNA polymerase activity"/>
    <property type="evidence" value="ECO:0007669"/>
    <property type="project" value="UniProtKB-KW"/>
</dbReference>
<keyword evidence="2" id="KW-0808">Transferase</keyword>
<keyword evidence="2" id="KW-0695">RNA-directed DNA polymerase</keyword>
<feature type="transmembrane region" description="Helical" evidence="1">
    <location>
        <begin position="22"/>
        <end position="43"/>
    </location>
</feature>
<organism evidence="2 3">
    <name type="scientific">Gossypium australe</name>
    <dbReference type="NCBI Taxonomy" id="47621"/>
    <lineage>
        <taxon>Eukaryota</taxon>
        <taxon>Viridiplantae</taxon>
        <taxon>Streptophyta</taxon>
        <taxon>Embryophyta</taxon>
        <taxon>Tracheophyta</taxon>
        <taxon>Spermatophyta</taxon>
        <taxon>Magnoliopsida</taxon>
        <taxon>eudicotyledons</taxon>
        <taxon>Gunneridae</taxon>
        <taxon>Pentapetalae</taxon>
        <taxon>rosids</taxon>
        <taxon>malvids</taxon>
        <taxon>Malvales</taxon>
        <taxon>Malvaceae</taxon>
        <taxon>Malvoideae</taxon>
        <taxon>Gossypium</taxon>
    </lineage>
</organism>
<name>A0A5B6UW58_9ROSI</name>
<keyword evidence="1" id="KW-1133">Transmembrane helix</keyword>
<dbReference type="AlphaFoldDB" id="A0A5B6UW58"/>
<evidence type="ECO:0000313" key="3">
    <source>
        <dbReference type="Proteomes" id="UP000325315"/>
    </source>
</evidence>
<comment type="caution">
    <text evidence="2">The sequence shown here is derived from an EMBL/GenBank/DDBJ whole genome shotgun (WGS) entry which is preliminary data.</text>
</comment>
<sequence>MGSSNSEKYLGLPNMVGRGKRLVFQSITTSVGFVGVNGLDYVILKKMVGWQLLCYSNSLFSRTLKAKYYLNSDFLSASLGTYPSYT</sequence>
<keyword evidence="3" id="KW-1185">Reference proteome</keyword>
<proteinExistence type="predicted"/>
<gene>
    <name evidence="2" type="ORF">EPI10_028814</name>
</gene>
<keyword evidence="1" id="KW-0472">Membrane</keyword>
<dbReference type="Proteomes" id="UP000325315">
    <property type="component" value="Unassembled WGS sequence"/>
</dbReference>
<evidence type="ECO:0000256" key="1">
    <source>
        <dbReference type="SAM" id="Phobius"/>
    </source>
</evidence>
<keyword evidence="1" id="KW-0812">Transmembrane</keyword>
<dbReference type="EMBL" id="SMMG02000009">
    <property type="protein sequence ID" value="KAA3462321.1"/>
    <property type="molecule type" value="Genomic_DNA"/>
</dbReference>
<evidence type="ECO:0000313" key="2">
    <source>
        <dbReference type="EMBL" id="KAA3462321.1"/>
    </source>
</evidence>
<reference evidence="3" key="1">
    <citation type="journal article" date="2019" name="Plant Biotechnol. J.">
        <title>Genome sequencing of the Australian wild diploid species Gossypium australe highlights disease resistance and delayed gland morphogenesis.</title>
        <authorList>
            <person name="Cai Y."/>
            <person name="Cai X."/>
            <person name="Wang Q."/>
            <person name="Wang P."/>
            <person name="Zhang Y."/>
            <person name="Cai C."/>
            <person name="Xu Y."/>
            <person name="Wang K."/>
            <person name="Zhou Z."/>
            <person name="Wang C."/>
            <person name="Geng S."/>
            <person name="Li B."/>
            <person name="Dong Q."/>
            <person name="Hou Y."/>
            <person name="Wang H."/>
            <person name="Ai P."/>
            <person name="Liu Z."/>
            <person name="Yi F."/>
            <person name="Sun M."/>
            <person name="An G."/>
            <person name="Cheng J."/>
            <person name="Zhang Y."/>
            <person name="Shi Q."/>
            <person name="Xie Y."/>
            <person name="Shi X."/>
            <person name="Chang Y."/>
            <person name="Huang F."/>
            <person name="Chen Y."/>
            <person name="Hong S."/>
            <person name="Mi L."/>
            <person name="Sun Q."/>
            <person name="Zhang L."/>
            <person name="Zhou B."/>
            <person name="Peng R."/>
            <person name="Zhang X."/>
            <person name="Liu F."/>
        </authorList>
    </citation>
    <scope>NUCLEOTIDE SEQUENCE [LARGE SCALE GENOMIC DNA]</scope>
    <source>
        <strain evidence="3">cv. PA1801</strain>
    </source>
</reference>
<protein>
    <submittedName>
        <fullName evidence="2">Reverse transcriptase</fullName>
    </submittedName>
</protein>